<dbReference type="GO" id="GO:0015948">
    <property type="term" value="P:methanogenesis"/>
    <property type="evidence" value="ECO:0007669"/>
    <property type="project" value="InterPro"/>
</dbReference>
<reference evidence="2 3" key="1">
    <citation type="submission" date="2019-07" db="EMBL/GenBank/DDBJ databases">
        <title>Whole genome shotgun sequence of Thiobacillus plumbophilus NBRC 107929.</title>
        <authorList>
            <person name="Hosoyama A."/>
            <person name="Uohara A."/>
            <person name="Ohji S."/>
            <person name="Ichikawa N."/>
        </authorList>
    </citation>
    <scope>NUCLEOTIDE SEQUENCE [LARGE SCALE GENOMIC DNA]</scope>
    <source>
        <strain evidence="2 3">NBRC 107929</strain>
    </source>
</reference>
<protein>
    <submittedName>
        <fullName evidence="2">Formylmethanofuran dehydrogenase subunit C</fullName>
    </submittedName>
</protein>
<feature type="transmembrane region" description="Helical" evidence="1">
    <location>
        <begin position="20"/>
        <end position="40"/>
    </location>
</feature>
<dbReference type="PANTHER" id="PTHR39673:SF5">
    <property type="entry name" value="TUNGSTEN-CONTAINING FORMYLMETHANOFURAN DEHYDROGENASE 2 SUBUNIT C"/>
    <property type="match status" value="1"/>
</dbReference>
<dbReference type="AlphaFoldDB" id="A0A512L614"/>
<comment type="caution">
    <text evidence="2">The sequence shown here is derived from an EMBL/GenBank/DDBJ whole genome shotgun (WGS) entry which is preliminary data.</text>
</comment>
<dbReference type="Gene3D" id="2.160.20.60">
    <property type="entry name" value="Glutamate synthase, alpha subunit, C-terminal domain"/>
    <property type="match status" value="2"/>
</dbReference>
<dbReference type="RefSeq" id="WP_223264503.1">
    <property type="nucleotide sequence ID" value="NZ_AP021884.1"/>
</dbReference>
<name>A0A512L614_9PROT</name>
<dbReference type="InterPro" id="IPR036485">
    <property type="entry name" value="Glu_synth_asu_C_sf"/>
</dbReference>
<evidence type="ECO:0000313" key="2">
    <source>
        <dbReference type="EMBL" id="GEP29926.1"/>
    </source>
</evidence>
<dbReference type="PANTHER" id="PTHR39673">
    <property type="entry name" value="TUNGSTEN FORMYLMETHANOFURAN DEHYDROGENASE, SUBUNIT C (FWDC)"/>
    <property type="match status" value="1"/>
</dbReference>
<dbReference type="InterPro" id="IPR017550">
    <property type="entry name" value="Formylmethanofuran_DH_suC"/>
</dbReference>
<sequence>MSALTLTLRAAPQGRVDMSGVLPAALAGLSVAAIAALPLIMNGRPVALGELFDVAPGEANRLVICTATNCLDYLGKGMTAGTITVEGPAGHYTGQNLCGGKLVVRGHAGQFAASGMKGGLLHIVGNAGDWLGAALIGDRAGMAGGVVAVEGDVGDRAGDRMRRGLILVRGRAGDACATRLLAGTLVVAGGCGDQPGFGLRRGSLILGHAPATLPTTFNHAGVVDLPYLDLLRRHAAGILPGVVPALSRVRRYVGDLTCGGKGEILVAT</sequence>
<dbReference type="SUPFAM" id="SSF69336">
    <property type="entry name" value="Alpha subunit of glutamate synthase, C-terminal domain"/>
    <property type="match status" value="1"/>
</dbReference>
<proteinExistence type="predicted"/>
<keyword evidence="1" id="KW-0472">Membrane</keyword>
<dbReference type="EMBL" id="BKAD01000009">
    <property type="protein sequence ID" value="GEP29926.1"/>
    <property type="molecule type" value="Genomic_DNA"/>
</dbReference>
<keyword evidence="3" id="KW-1185">Reference proteome</keyword>
<evidence type="ECO:0000313" key="3">
    <source>
        <dbReference type="Proteomes" id="UP000321337"/>
    </source>
</evidence>
<dbReference type="Proteomes" id="UP000321337">
    <property type="component" value="Unassembled WGS sequence"/>
</dbReference>
<evidence type="ECO:0000256" key="1">
    <source>
        <dbReference type="SAM" id="Phobius"/>
    </source>
</evidence>
<dbReference type="NCBIfam" id="TIGR03122">
    <property type="entry name" value="one_C_dehyd_C"/>
    <property type="match status" value="1"/>
</dbReference>
<accession>A0A512L614</accession>
<dbReference type="GO" id="GO:0046914">
    <property type="term" value="F:transition metal ion binding"/>
    <property type="evidence" value="ECO:0007669"/>
    <property type="project" value="InterPro"/>
</dbReference>
<keyword evidence="1" id="KW-1133">Transmembrane helix</keyword>
<gene>
    <name evidence="2" type="ORF">TPL01_10640</name>
</gene>
<keyword evidence="1" id="KW-0812">Transmembrane</keyword>
<dbReference type="GO" id="GO:0018493">
    <property type="term" value="F:formylmethanofuran dehydrogenase activity"/>
    <property type="evidence" value="ECO:0007669"/>
    <property type="project" value="InterPro"/>
</dbReference>
<organism evidence="2 3">
    <name type="scientific">Sulfuriferula plumbiphila</name>
    <dbReference type="NCBI Taxonomy" id="171865"/>
    <lineage>
        <taxon>Bacteria</taxon>
        <taxon>Pseudomonadati</taxon>
        <taxon>Pseudomonadota</taxon>
        <taxon>Betaproteobacteria</taxon>
        <taxon>Nitrosomonadales</taxon>
        <taxon>Sulfuricellaceae</taxon>
        <taxon>Sulfuriferula</taxon>
    </lineage>
</organism>